<feature type="region of interest" description="Disordered" evidence="8">
    <location>
        <begin position="197"/>
        <end position="222"/>
    </location>
</feature>
<keyword evidence="5" id="KW-0408">Iron</keyword>
<organism evidence="10 11">
    <name type="scientific">Novosphingobium aquae</name>
    <dbReference type="NCBI Taxonomy" id="3133435"/>
    <lineage>
        <taxon>Bacteria</taxon>
        <taxon>Pseudomonadati</taxon>
        <taxon>Pseudomonadota</taxon>
        <taxon>Alphaproteobacteria</taxon>
        <taxon>Sphingomonadales</taxon>
        <taxon>Sphingomonadaceae</taxon>
        <taxon>Novosphingobium</taxon>
    </lineage>
</organism>
<accession>A0ABU8SAP0</accession>
<evidence type="ECO:0000256" key="5">
    <source>
        <dbReference type="ARBA" id="ARBA00023004"/>
    </source>
</evidence>
<evidence type="ECO:0000256" key="8">
    <source>
        <dbReference type="SAM" id="MobiDB-lite"/>
    </source>
</evidence>
<proteinExistence type="predicted"/>
<dbReference type="InterPro" id="IPR000905">
    <property type="entry name" value="Gcp-like_dom"/>
</dbReference>
<reference evidence="10 11" key="1">
    <citation type="submission" date="2024-03" db="EMBL/GenBank/DDBJ databases">
        <authorList>
            <person name="Jo J.-H."/>
        </authorList>
    </citation>
    <scope>NUCLEOTIDE SEQUENCE [LARGE SCALE GENOMIC DNA]</scope>
    <source>
        <strain evidence="10 11">AS3R-12</strain>
    </source>
</reference>
<feature type="domain" description="Gcp-like" evidence="9">
    <location>
        <begin position="33"/>
        <end position="121"/>
    </location>
</feature>
<dbReference type="SUPFAM" id="SSF53067">
    <property type="entry name" value="Actin-like ATPase domain"/>
    <property type="match status" value="1"/>
</dbReference>
<evidence type="ECO:0000313" key="11">
    <source>
        <dbReference type="Proteomes" id="UP001379235"/>
    </source>
</evidence>
<dbReference type="EC" id="2.3.1.234" evidence="1"/>
<dbReference type="InterPro" id="IPR022496">
    <property type="entry name" value="T6A_TsaB"/>
</dbReference>
<evidence type="ECO:0000256" key="3">
    <source>
        <dbReference type="ARBA" id="ARBA00022694"/>
    </source>
</evidence>
<dbReference type="InterPro" id="IPR043129">
    <property type="entry name" value="ATPase_NBD"/>
</dbReference>
<sequence length="222" mass="22581">MRTLVIDCATEACSVAMFDGDVLVAGDWHLLGRGHAEALVPMVAALPGKGRADRIAVSLGPGSFTGLRVGLAAARALGLAWNCPVLGYPTLALVAAQALEASKTDDVLVCMTGGHGELFVQGFDRNLVTTAPLASLAPAQAATAAQSLVAGTRASELVQLRGSGEALAIHPDARSFGLLDPALLTSDIALIYGRAPDAQIPGQKPNPEQRGGRTGQVAGQAA</sequence>
<name>A0ABU8SAP0_9SPHN</name>
<evidence type="ECO:0000256" key="7">
    <source>
        <dbReference type="ARBA" id="ARBA00048117"/>
    </source>
</evidence>
<dbReference type="RefSeq" id="WP_339967800.1">
    <property type="nucleotide sequence ID" value="NZ_JBBHJY010000007.1"/>
</dbReference>
<dbReference type="PRINTS" id="PR00789">
    <property type="entry name" value="OSIALOPTASE"/>
</dbReference>
<keyword evidence="6 10" id="KW-0012">Acyltransferase</keyword>
<dbReference type="GO" id="GO:0061711">
    <property type="term" value="F:tRNA N(6)-L-threonylcarbamoyladenine synthase activity"/>
    <property type="evidence" value="ECO:0007669"/>
    <property type="project" value="UniProtKB-EC"/>
</dbReference>
<dbReference type="Proteomes" id="UP001379235">
    <property type="component" value="Unassembled WGS sequence"/>
</dbReference>
<dbReference type="NCBIfam" id="TIGR03725">
    <property type="entry name" value="T6A_YeaZ"/>
    <property type="match status" value="1"/>
</dbReference>
<evidence type="ECO:0000256" key="2">
    <source>
        <dbReference type="ARBA" id="ARBA00022679"/>
    </source>
</evidence>
<protein>
    <recommendedName>
        <fullName evidence="1">N(6)-L-threonylcarbamoyladenine synthase</fullName>
        <ecNumber evidence="1">2.3.1.234</ecNumber>
    </recommendedName>
</protein>
<keyword evidence="11" id="KW-1185">Reference proteome</keyword>
<evidence type="ECO:0000256" key="4">
    <source>
        <dbReference type="ARBA" id="ARBA00022723"/>
    </source>
</evidence>
<keyword evidence="3" id="KW-0819">tRNA processing</keyword>
<dbReference type="InterPro" id="IPR017861">
    <property type="entry name" value="KAE1/TsaD"/>
</dbReference>
<keyword evidence="4" id="KW-0479">Metal-binding</keyword>
<evidence type="ECO:0000256" key="1">
    <source>
        <dbReference type="ARBA" id="ARBA00012156"/>
    </source>
</evidence>
<comment type="caution">
    <text evidence="10">The sequence shown here is derived from an EMBL/GenBank/DDBJ whole genome shotgun (WGS) entry which is preliminary data.</text>
</comment>
<dbReference type="Gene3D" id="3.30.420.40">
    <property type="match status" value="2"/>
</dbReference>
<evidence type="ECO:0000256" key="6">
    <source>
        <dbReference type="ARBA" id="ARBA00023315"/>
    </source>
</evidence>
<evidence type="ECO:0000259" key="9">
    <source>
        <dbReference type="Pfam" id="PF00814"/>
    </source>
</evidence>
<gene>
    <name evidence="10" type="primary">tsaB</name>
    <name evidence="10" type="ORF">WG900_13565</name>
</gene>
<evidence type="ECO:0000313" key="10">
    <source>
        <dbReference type="EMBL" id="MEJ6010945.1"/>
    </source>
</evidence>
<keyword evidence="2 10" id="KW-0808">Transferase</keyword>
<dbReference type="EMBL" id="JBBHJY010000007">
    <property type="protein sequence ID" value="MEJ6010945.1"/>
    <property type="molecule type" value="Genomic_DNA"/>
</dbReference>
<comment type="catalytic activity">
    <reaction evidence="7">
        <text>L-threonylcarbamoyladenylate + adenosine(37) in tRNA = N(6)-L-threonylcarbamoyladenosine(37) in tRNA + AMP + H(+)</text>
        <dbReference type="Rhea" id="RHEA:37059"/>
        <dbReference type="Rhea" id="RHEA-COMP:10162"/>
        <dbReference type="Rhea" id="RHEA-COMP:10163"/>
        <dbReference type="ChEBI" id="CHEBI:15378"/>
        <dbReference type="ChEBI" id="CHEBI:73682"/>
        <dbReference type="ChEBI" id="CHEBI:74411"/>
        <dbReference type="ChEBI" id="CHEBI:74418"/>
        <dbReference type="ChEBI" id="CHEBI:456215"/>
        <dbReference type="EC" id="2.3.1.234"/>
    </reaction>
</comment>
<dbReference type="Pfam" id="PF00814">
    <property type="entry name" value="TsaD"/>
    <property type="match status" value="1"/>
</dbReference>